<evidence type="ECO:0000256" key="1">
    <source>
        <dbReference type="SAM" id="MobiDB-lite"/>
    </source>
</evidence>
<keyword evidence="4" id="KW-1185">Reference proteome</keyword>
<dbReference type="PROSITE" id="PS50994">
    <property type="entry name" value="INTEGRASE"/>
    <property type="match status" value="1"/>
</dbReference>
<evidence type="ECO:0000313" key="4">
    <source>
        <dbReference type="Proteomes" id="UP001146120"/>
    </source>
</evidence>
<feature type="domain" description="Integrase catalytic" evidence="2">
    <location>
        <begin position="94"/>
        <end position="254"/>
    </location>
</feature>
<dbReference type="Gene3D" id="3.30.420.10">
    <property type="entry name" value="Ribonuclease H-like superfamily/Ribonuclease H"/>
    <property type="match status" value="1"/>
</dbReference>
<dbReference type="PANTHER" id="PTHR37984">
    <property type="entry name" value="PROTEIN CBG26694"/>
    <property type="match status" value="1"/>
</dbReference>
<evidence type="ECO:0000259" key="2">
    <source>
        <dbReference type="PROSITE" id="PS50994"/>
    </source>
</evidence>
<dbReference type="Proteomes" id="UP001146120">
    <property type="component" value="Unassembled WGS sequence"/>
</dbReference>
<dbReference type="GO" id="GO:0015074">
    <property type="term" value="P:DNA integration"/>
    <property type="evidence" value="ECO:0007669"/>
    <property type="project" value="InterPro"/>
</dbReference>
<evidence type="ECO:0000313" key="3">
    <source>
        <dbReference type="EMBL" id="DAZ97861.1"/>
    </source>
</evidence>
<dbReference type="AlphaFoldDB" id="A0AAV2YUA0"/>
<gene>
    <name evidence="3" type="ORF">N0F65_003288</name>
</gene>
<dbReference type="InterPro" id="IPR001584">
    <property type="entry name" value="Integrase_cat-core"/>
</dbReference>
<organism evidence="3 4">
    <name type="scientific">Lagenidium giganteum</name>
    <dbReference type="NCBI Taxonomy" id="4803"/>
    <lineage>
        <taxon>Eukaryota</taxon>
        <taxon>Sar</taxon>
        <taxon>Stramenopiles</taxon>
        <taxon>Oomycota</taxon>
        <taxon>Peronosporomycetes</taxon>
        <taxon>Pythiales</taxon>
        <taxon>Pythiaceae</taxon>
    </lineage>
</organism>
<accession>A0AAV2YUA0</accession>
<protein>
    <recommendedName>
        <fullName evidence="2">Integrase catalytic domain-containing protein</fullName>
    </recommendedName>
</protein>
<dbReference type="EMBL" id="DAKRPA010000123">
    <property type="protein sequence ID" value="DAZ97861.1"/>
    <property type="molecule type" value="Genomic_DNA"/>
</dbReference>
<dbReference type="InterPro" id="IPR012337">
    <property type="entry name" value="RNaseH-like_sf"/>
</dbReference>
<reference evidence="3" key="1">
    <citation type="submission" date="2022-11" db="EMBL/GenBank/DDBJ databases">
        <authorList>
            <person name="Morgan W.R."/>
            <person name="Tartar A."/>
        </authorList>
    </citation>
    <scope>NUCLEOTIDE SEQUENCE</scope>
    <source>
        <strain evidence="3">ARSEF 373</strain>
    </source>
</reference>
<sequence length="335" mass="37659">MKCYLAGELQDLSENVVRCCRRTADAFEVGQRGCRVYLGSNSGADESRDSDNFATRDIAPQEILHRYHCRLEGGHQGVAKGRPALRAPSPGNIVAVYPFEVIAMDHIPSLPESYRGNTERLMVVDLHSGFVICKASNSRSAKTVASIYKEAVFRRFGASKFIRHDREAGFLSDFFAEFSRLMGQRQSATSALRPQANGMAERKVQKITRAMKMYVSDSEQRDWDEYAERLVLALNTAVDDTRKQTPFCFVHGWDPKSTVEASPGMAQMEVQDRDPRRWRFAMQRSYMQTRSHASPLIKEATEARSQATTRDATPDLKVEVGPRCGSSVAWPFSSL</sequence>
<reference evidence="3" key="2">
    <citation type="journal article" date="2023" name="Microbiol Resour">
        <title>Decontamination and Annotation of the Draft Genome Sequence of the Oomycete Lagenidium giganteum ARSEF 373.</title>
        <authorList>
            <person name="Morgan W.R."/>
            <person name="Tartar A."/>
        </authorList>
    </citation>
    <scope>NUCLEOTIDE SEQUENCE</scope>
    <source>
        <strain evidence="3">ARSEF 373</strain>
    </source>
</reference>
<dbReference type="InterPro" id="IPR036397">
    <property type="entry name" value="RNaseH_sf"/>
</dbReference>
<feature type="region of interest" description="Disordered" evidence="1">
    <location>
        <begin position="291"/>
        <end position="318"/>
    </location>
</feature>
<dbReference type="GO" id="GO:0003676">
    <property type="term" value="F:nucleic acid binding"/>
    <property type="evidence" value="ECO:0007669"/>
    <property type="project" value="InterPro"/>
</dbReference>
<name>A0AAV2YUA0_9STRA</name>
<dbReference type="SUPFAM" id="SSF53098">
    <property type="entry name" value="Ribonuclease H-like"/>
    <property type="match status" value="1"/>
</dbReference>
<comment type="caution">
    <text evidence="3">The sequence shown here is derived from an EMBL/GenBank/DDBJ whole genome shotgun (WGS) entry which is preliminary data.</text>
</comment>
<proteinExistence type="predicted"/>
<dbReference type="PANTHER" id="PTHR37984:SF5">
    <property type="entry name" value="PROTEIN NYNRIN-LIKE"/>
    <property type="match status" value="1"/>
</dbReference>
<dbReference type="InterPro" id="IPR050951">
    <property type="entry name" value="Retrovirus_Pol_polyprotein"/>
</dbReference>